<dbReference type="Proteomes" id="UP001165060">
    <property type="component" value="Unassembled WGS sequence"/>
</dbReference>
<feature type="non-terminal residue" evidence="4">
    <location>
        <position position="1"/>
    </location>
</feature>
<feature type="non-terminal residue" evidence="4">
    <location>
        <position position="85"/>
    </location>
</feature>
<keyword evidence="5" id="KW-1185">Reference proteome</keyword>
<dbReference type="InterPro" id="IPR021867">
    <property type="entry name" value="Bmt2/SAMTOR"/>
</dbReference>
<evidence type="ECO:0000313" key="5">
    <source>
        <dbReference type="Proteomes" id="UP001165060"/>
    </source>
</evidence>
<comment type="caution">
    <text evidence="4">The sequence shown here is derived from an EMBL/GenBank/DDBJ whole genome shotgun (WGS) entry which is preliminary data.</text>
</comment>
<sequence length="85" mass="9737">APERGRMLLLLHAQQSVTVPRLCLNQSRFEAQKMFLRMLKGAVGFEVVEMKETPKNFMYGKVQTVNSGKKFRNQFAVCFEEPPSS</sequence>
<accession>A0ABQ6MH80</accession>
<evidence type="ECO:0000256" key="1">
    <source>
        <dbReference type="ARBA" id="ARBA00022603"/>
    </source>
</evidence>
<keyword evidence="2" id="KW-0808">Transferase</keyword>
<keyword evidence="1" id="KW-0489">Methyltransferase</keyword>
<protein>
    <submittedName>
        <fullName evidence="4">Uncharacterized protein</fullName>
    </submittedName>
</protein>
<evidence type="ECO:0000313" key="4">
    <source>
        <dbReference type="EMBL" id="GMI26008.1"/>
    </source>
</evidence>
<keyword evidence="3" id="KW-0949">S-adenosyl-L-methionine</keyword>
<proteinExistence type="predicted"/>
<evidence type="ECO:0000256" key="3">
    <source>
        <dbReference type="ARBA" id="ARBA00022691"/>
    </source>
</evidence>
<evidence type="ECO:0000256" key="2">
    <source>
        <dbReference type="ARBA" id="ARBA00022679"/>
    </source>
</evidence>
<reference evidence="4 5" key="1">
    <citation type="journal article" date="2023" name="Commun. Biol.">
        <title>Genome analysis of Parmales, the sister group of diatoms, reveals the evolutionary specialization of diatoms from phago-mixotrophs to photoautotrophs.</title>
        <authorList>
            <person name="Ban H."/>
            <person name="Sato S."/>
            <person name="Yoshikawa S."/>
            <person name="Yamada K."/>
            <person name="Nakamura Y."/>
            <person name="Ichinomiya M."/>
            <person name="Sato N."/>
            <person name="Blanc-Mathieu R."/>
            <person name="Endo H."/>
            <person name="Kuwata A."/>
            <person name="Ogata H."/>
        </authorList>
    </citation>
    <scope>NUCLEOTIDE SEQUENCE [LARGE SCALE GENOMIC DNA]</scope>
</reference>
<name>A0ABQ6MH80_9STRA</name>
<dbReference type="Pfam" id="PF11968">
    <property type="entry name" value="Bmt2"/>
    <property type="match status" value="1"/>
</dbReference>
<organism evidence="4 5">
    <name type="scientific">Tetraparma gracilis</name>
    <dbReference type="NCBI Taxonomy" id="2962635"/>
    <lineage>
        <taxon>Eukaryota</taxon>
        <taxon>Sar</taxon>
        <taxon>Stramenopiles</taxon>
        <taxon>Ochrophyta</taxon>
        <taxon>Bolidophyceae</taxon>
        <taxon>Parmales</taxon>
        <taxon>Triparmaceae</taxon>
        <taxon>Tetraparma</taxon>
    </lineage>
</organism>
<gene>
    <name evidence="4" type="ORF">TeGR_g11798</name>
</gene>
<dbReference type="EMBL" id="BRYB01005561">
    <property type="protein sequence ID" value="GMI26008.1"/>
    <property type="molecule type" value="Genomic_DNA"/>
</dbReference>